<name>A0A7U8GFH2_CAMLA</name>
<comment type="caution">
    <text evidence="2">The sequence shown here is derived from an EMBL/GenBank/DDBJ whole genome shotgun (WGS) entry which is preliminary data.</text>
</comment>
<keyword evidence="1" id="KW-0175">Coiled coil</keyword>
<evidence type="ECO:0000313" key="3">
    <source>
        <dbReference type="Proteomes" id="UP000556298"/>
    </source>
</evidence>
<evidence type="ECO:0000313" key="2">
    <source>
        <dbReference type="EMBL" id="EAJ5681183.1"/>
    </source>
</evidence>
<gene>
    <name evidence="2" type="ORF">BXA13_02480</name>
</gene>
<sequence>MNQNKIEKLTQHIYKSKEILKEENPSKCWKQIEYIKEIYKNIYYENFDIVYPTIEGEYYPKPSENDYGMIESLQKMIERMEIYLAELKDESEKIKEDKKLININNDFKNNNTNTANATIFQNITIEQALEELNKIPEDILDKNQKEEIENLLLAIDTLKEKDKTKAKEKIFSVLKYLSDKSIDALISLLPYLGQIAGVVGR</sequence>
<reference evidence="2 3" key="1">
    <citation type="submission" date="2018-05" db="EMBL/GenBank/DDBJ databases">
        <authorList>
            <consortium name="PulseNet: The National Subtyping Network for Foodborne Disease Surveillance"/>
            <person name="Tarr C.L."/>
            <person name="Trees E."/>
            <person name="Katz L.S."/>
            <person name="Carleton-Romer H.A."/>
            <person name="Stroika S."/>
            <person name="Kucerova Z."/>
            <person name="Roache K.F."/>
            <person name="Sabol A.L."/>
            <person name="Besser J."/>
            <person name="Gerner-Smidt P."/>
        </authorList>
    </citation>
    <scope>NUCLEOTIDE SEQUENCE [LARGE SCALE GENOMIC DNA]</scope>
    <source>
        <strain evidence="2 3">2016D-0268</strain>
    </source>
</reference>
<dbReference type="Proteomes" id="UP000556298">
    <property type="component" value="Unassembled WGS sequence"/>
</dbReference>
<dbReference type="AlphaFoldDB" id="A0A7U8GFH2"/>
<feature type="coiled-coil region" evidence="1">
    <location>
        <begin position="70"/>
        <end position="104"/>
    </location>
</feature>
<accession>A0A7U8GFH2</accession>
<dbReference type="EMBL" id="AABYWZ010000004">
    <property type="protein sequence ID" value="EAJ5681183.1"/>
    <property type="molecule type" value="Genomic_DNA"/>
</dbReference>
<evidence type="ECO:0000256" key="1">
    <source>
        <dbReference type="SAM" id="Coils"/>
    </source>
</evidence>
<protein>
    <submittedName>
        <fullName evidence="2">Uncharacterized protein</fullName>
    </submittedName>
</protein>
<organism evidence="2 3">
    <name type="scientific">Campylobacter lari</name>
    <dbReference type="NCBI Taxonomy" id="201"/>
    <lineage>
        <taxon>Bacteria</taxon>
        <taxon>Pseudomonadati</taxon>
        <taxon>Campylobacterota</taxon>
        <taxon>Epsilonproteobacteria</taxon>
        <taxon>Campylobacterales</taxon>
        <taxon>Campylobacteraceae</taxon>
        <taxon>Campylobacter</taxon>
    </lineage>
</organism>
<proteinExistence type="predicted"/>